<evidence type="ECO:0000259" key="5">
    <source>
        <dbReference type="PROSITE" id="PS50994"/>
    </source>
</evidence>
<reference evidence="6" key="1">
    <citation type="journal article" date="2019" name="Sci. Rep.">
        <title>Draft genome of Tanacetum cinerariifolium, the natural source of mosquito coil.</title>
        <authorList>
            <person name="Yamashiro T."/>
            <person name="Shiraishi A."/>
            <person name="Satake H."/>
            <person name="Nakayama K."/>
        </authorList>
    </citation>
    <scope>NUCLEOTIDE SEQUENCE</scope>
</reference>
<dbReference type="PANTHER" id="PTHR42648">
    <property type="entry name" value="TRANSPOSASE, PUTATIVE-RELATED"/>
    <property type="match status" value="1"/>
</dbReference>
<evidence type="ECO:0000256" key="2">
    <source>
        <dbReference type="ARBA" id="ARBA00022801"/>
    </source>
</evidence>
<feature type="compositionally biased region" description="Polar residues" evidence="4">
    <location>
        <begin position="1354"/>
        <end position="1390"/>
    </location>
</feature>
<dbReference type="GO" id="GO:0015074">
    <property type="term" value="P:DNA integration"/>
    <property type="evidence" value="ECO:0007669"/>
    <property type="project" value="InterPro"/>
</dbReference>
<accession>A0A6L2NVW0</accession>
<dbReference type="InterPro" id="IPR057670">
    <property type="entry name" value="SH3_retrovirus"/>
</dbReference>
<feature type="region of interest" description="Disordered" evidence="4">
    <location>
        <begin position="1347"/>
        <end position="1396"/>
    </location>
</feature>
<dbReference type="SUPFAM" id="SSF53098">
    <property type="entry name" value="Ribonuclease H-like"/>
    <property type="match status" value="1"/>
</dbReference>
<dbReference type="Gene3D" id="3.30.420.10">
    <property type="entry name" value="Ribonuclease H-like superfamily/Ribonuclease H"/>
    <property type="match status" value="1"/>
</dbReference>
<dbReference type="InterPro" id="IPR036397">
    <property type="entry name" value="RNaseH_sf"/>
</dbReference>
<dbReference type="PANTHER" id="PTHR42648:SF18">
    <property type="entry name" value="RETROTRANSPOSON, UNCLASSIFIED-LIKE PROTEIN"/>
    <property type="match status" value="1"/>
</dbReference>
<dbReference type="Pfam" id="PF25597">
    <property type="entry name" value="SH3_retrovirus"/>
    <property type="match status" value="1"/>
</dbReference>
<dbReference type="GO" id="GO:0003676">
    <property type="term" value="F:nucleic acid binding"/>
    <property type="evidence" value="ECO:0007669"/>
    <property type="project" value="InterPro"/>
</dbReference>
<dbReference type="EMBL" id="BKCJ010010180">
    <property type="protein sequence ID" value="GEU90418.1"/>
    <property type="molecule type" value="Genomic_DNA"/>
</dbReference>
<feature type="domain" description="Integrase catalytic" evidence="5">
    <location>
        <begin position="1166"/>
        <end position="1226"/>
    </location>
</feature>
<evidence type="ECO:0000256" key="4">
    <source>
        <dbReference type="SAM" id="MobiDB-lite"/>
    </source>
</evidence>
<name>A0A6L2NVW0_TANCI</name>
<keyword evidence="2" id="KW-0378">Hydrolase</keyword>
<feature type="region of interest" description="Disordered" evidence="4">
    <location>
        <begin position="971"/>
        <end position="1008"/>
    </location>
</feature>
<feature type="compositionally biased region" description="Acidic residues" evidence="4">
    <location>
        <begin position="248"/>
        <end position="264"/>
    </location>
</feature>
<comment type="caution">
    <text evidence="6">The sequence shown here is derived from an EMBL/GenBank/DDBJ whole genome shotgun (WGS) entry which is preliminary data.</text>
</comment>
<organism evidence="6">
    <name type="scientific">Tanacetum cinerariifolium</name>
    <name type="common">Dalmatian daisy</name>
    <name type="synonym">Chrysanthemum cinerariifolium</name>
    <dbReference type="NCBI Taxonomy" id="118510"/>
    <lineage>
        <taxon>Eukaryota</taxon>
        <taxon>Viridiplantae</taxon>
        <taxon>Streptophyta</taxon>
        <taxon>Embryophyta</taxon>
        <taxon>Tracheophyta</taxon>
        <taxon>Spermatophyta</taxon>
        <taxon>Magnoliopsida</taxon>
        <taxon>eudicotyledons</taxon>
        <taxon>Gunneridae</taxon>
        <taxon>Pentapetalae</taxon>
        <taxon>asterids</taxon>
        <taxon>campanulids</taxon>
        <taxon>Asterales</taxon>
        <taxon>Asteraceae</taxon>
        <taxon>Asteroideae</taxon>
        <taxon>Anthemideae</taxon>
        <taxon>Anthemidinae</taxon>
        <taxon>Tanacetum</taxon>
    </lineage>
</organism>
<proteinExistence type="predicted"/>
<keyword evidence="1" id="KW-0479">Metal-binding</keyword>
<feature type="coiled-coil region" evidence="3">
    <location>
        <begin position="880"/>
        <end position="907"/>
    </location>
</feature>
<feature type="region of interest" description="Disordered" evidence="4">
    <location>
        <begin position="241"/>
        <end position="294"/>
    </location>
</feature>
<evidence type="ECO:0000313" key="6">
    <source>
        <dbReference type="EMBL" id="GEU90418.1"/>
    </source>
</evidence>
<sequence>MARLQFCDYHNMVAILETSGHNLDFHPMMNFIEASPLRYALIVKPTVYVSHIRQFWSTARIETTEEGTKILATVDGIHRTVIESSLRRNLKLQDEEGISSLPNTELFENLTLIGYNISPNQKFTFQKDKTISLRNKLCMHTIKSDSVMGRLKFIAKNEDNKPYGKTIPDNMISKEIKESTAYKTYFAYATSLAIPKKAKKKDQKLLLNKRRQAQSLHQMTMILNLLKSLLAEESQLVLDVSKAMSSDQESENESWGDSEDDDDDHQSGDERTESDDDKSIDLHRINDDEETQENEFIHALDDYVPMDDETHDVDDEEYVSINKELYGDVNVEMKNVEHANESKGDEEITNATQDNVEMSQEKFDQKQALFDFMHESKSFNKHPANKTLYHALIESLIADENAMDQGVVELIKHKNRPHDDENRDQDPPVRSNQGLKKRKTSEDAQSSKNPKSTGFDATYTEMPMNQENDTGDADEQPNVKAAPKKDWFKKPARPPTPDLEWIHGKSVDNELTQTWLNDIANAKKTPLTFNNLMSTPIDFSAFAMNRLKINKLTKADLVRPVYNLLKGTCKCCVELDYNMNVGGNGENQFGQYAGQVAHNQQGFNAWQNGGIQGAQNAGVQSGGNQNGLVVVPGIGNQSGTSNVVAARAEENGLRLPESLISQESSTETTKLYNGNLLLKEHDPPVVYDSEETLELAQESHEKIRLLKKEIKPANYAKINHLLGVFVPQTTKSKEELFLSNVSNMVTVYKTISIPNEDLSDDTTPSVARKFLNEVKNSLVTLQRVVKQKMTLEVHNWSSSAHKEIQFLQEATKFVQDFKSLAKEADESLDKQNLVDVPSDLQIELDRTKEKLELCIIKKEKEYAVLWNNWYTKCEEWKYDKISYDKAYNDMQQKVEQLQAQLRDLKEFQVVNYEREISHLKTTYKKLFDSIKSNRAHAKLHDLIFENAKLRARLFENTSEFVKNISGLVHTARTRRPQPKGSKERLASKPRLPRLSRKWSPSGRSFDQKGKLVASKGTNCPHDDKACTSNPQEPMRKRNIKLLINFVWKFLGTVRFGNDHIAAILGYGDLKWGNITITRVYFVEGLGHTLFLVGQFCDADLEVAFRRNTYFIRDLDGVDLLKGKSKRASLPPKPVPNSKQRLYLLHMDLCGPMRVASINGKRYVLQNGVVERKNRTLVEAVRTMLIFSHAPLFLWTEAIATACYTQNRSIIHRRFNKTPYELIQSRKPDISYLHVFGALCYPKNDREGIGKLGAKGDIGFFIGYSTNSVAYRVYNRRIRRIMEMMNVTFDELSAMAFEQNSSRPGLQSMTSGQISSELELTYAPLTITPQRPSERDLDILFEPSYNDYLDDSAPVPTNSSNTPVSSHNVDATSQQHAQQQRNLTPSPTASAADNIPNAGFEGDLFVNPFGTPSTESVTRDHSLEQVIGEPSRPVLTRNQLKTDGDMCIYALTVSILEPKTVKEALTDPAWIEPMQEELHQFIRLDVWELVPSPDGIKPLTLKWLFKNKHDEDNKVIRNKTRLVVRGYSQEEGIDFEESFALVARMEAIRIFLTYAAHKGFTVYQMDVKLHFYMVH</sequence>
<gene>
    <name evidence="6" type="ORF">Tci_062396</name>
</gene>
<feature type="compositionally biased region" description="Polar residues" evidence="4">
    <location>
        <begin position="443"/>
        <end position="452"/>
    </location>
</feature>
<dbReference type="InterPro" id="IPR039537">
    <property type="entry name" value="Retrotran_Ty1/copia-like"/>
</dbReference>
<feature type="compositionally biased region" description="Basic and acidic residues" evidence="4">
    <location>
        <begin position="417"/>
        <end position="427"/>
    </location>
</feature>
<dbReference type="PROSITE" id="PS50994">
    <property type="entry name" value="INTEGRASE"/>
    <property type="match status" value="1"/>
</dbReference>
<dbReference type="InterPro" id="IPR013103">
    <property type="entry name" value="RVT_2"/>
</dbReference>
<dbReference type="InterPro" id="IPR001584">
    <property type="entry name" value="Integrase_cat-core"/>
</dbReference>
<evidence type="ECO:0000256" key="1">
    <source>
        <dbReference type="ARBA" id="ARBA00022723"/>
    </source>
</evidence>
<protein>
    <recommendedName>
        <fullName evidence="5">Integrase catalytic domain-containing protein</fullName>
    </recommendedName>
</protein>
<keyword evidence="3" id="KW-0175">Coiled coil</keyword>
<feature type="region of interest" description="Disordered" evidence="4">
    <location>
        <begin position="414"/>
        <end position="501"/>
    </location>
</feature>
<dbReference type="GO" id="GO:0016787">
    <property type="term" value="F:hydrolase activity"/>
    <property type="evidence" value="ECO:0007669"/>
    <property type="project" value="UniProtKB-KW"/>
</dbReference>
<dbReference type="InterPro" id="IPR012337">
    <property type="entry name" value="RNaseH-like_sf"/>
</dbReference>
<evidence type="ECO:0000256" key="3">
    <source>
        <dbReference type="SAM" id="Coils"/>
    </source>
</evidence>
<dbReference type="GO" id="GO:0046872">
    <property type="term" value="F:metal ion binding"/>
    <property type="evidence" value="ECO:0007669"/>
    <property type="project" value="UniProtKB-KW"/>
</dbReference>
<dbReference type="Pfam" id="PF07727">
    <property type="entry name" value="RVT_2"/>
    <property type="match status" value="1"/>
</dbReference>
<feature type="compositionally biased region" description="Basic and acidic residues" evidence="4">
    <location>
        <begin position="265"/>
        <end position="286"/>
    </location>
</feature>